<dbReference type="AlphaFoldDB" id="A0A3B0JW28"/>
<dbReference type="GO" id="GO:0016853">
    <property type="term" value="F:isomerase activity"/>
    <property type="evidence" value="ECO:0007669"/>
    <property type="project" value="UniProtKB-KW"/>
</dbReference>
<dbReference type="SUPFAM" id="SSF52096">
    <property type="entry name" value="ClpP/crotonase"/>
    <property type="match status" value="1"/>
</dbReference>
<dbReference type="InterPro" id="IPR029045">
    <property type="entry name" value="ClpP/crotonase-like_dom_sf"/>
</dbReference>
<name>A0A3B0JW28_DROGU</name>
<evidence type="ECO:0000256" key="1">
    <source>
        <dbReference type="ARBA" id="ARBA00004275"/>
    </source>
</evidence>
<evidence type="ECO:0000256" key="2">
    <source>
        <dbReference type="ARBA" id="ARBA00023140"/>
    </source>
</evidence>
<evidence type="ECO:0000256" key="3">
    <source>
        <dbReference type="ARBA" id="ARBA00023235"/>
    </source>
</evidence>
<dbReference type="Gene3D" id="3.90.226.10">
    <property type="entry name" value="2-enoyl-CoA Hydratase, Chain A, domain 1"/>
    <property type="match status" value="1"/>
</dbReference>
<keyword evidence="3 4" id="KW-0413">Isomerase</keyword>
<dbReference type="EMBL" id="OUUW01000011">
    <property type="protein sequence ID" value="SPP86285.1"/>
    <property type="molecule type" value="Genomic_DNA"/>
</dbReference>
<evidence type="ECO:0000313" key="5">
    <source>
        <dbReference type="Proteomes" id="UP000268350"/>
    </source>
</evidence>
<reference evidence="5" key="1">
    <citation type="submission" date="2018-01" db="EMBL/GenBank/DDBJ databases">
        <authorList>
            <person name="Alioto T."/>
            <person name="Alioto T."/>
        </authorList>
    </citation>
    <scope>NUCLEOTIDE SEQUENCE [LARGE SCALE GENOMIC DNA]</scope>
</reference>
<dbReference type="PANTHER" id="PTHR43684:SF1">
    <property type="entry name" value="ENOYL-COA DELTA ISOMERASE 2"/>
    <property type="match status" value="1"/>
</dbReference>
<dbReference type="GO" id="GO:0005777">
    <property type="term" value="C:peroxisome"/>
    <property type="evidence" value="ECO:0007669"/>
    <property type="project" value="UniProtKB-SubCell"/>
</dbReference>
<dbReference type="CDD" id="cd06558">
    <property type="entry name" value="crotonase-like"/>
    <property type="match status" value="1"/>
</dbReference>
<protein>
    <submittedName>
        <fullName evidence="4">Blast:Enoyl-CoA delta isomerase 2, mitochondrial</fullName>
    </submittedName>
</protein>
<keyword evidence="2" id="KW-0576">Peroxisome</keyword>
<organism evidence="4 5">
    <name type="scientific">Drosophila guanche</name>
    <name type="common">Fruit fly</name>
    <dbReference type="NCBI Taxonomy" id="7266"/>
    <lineage>
        <taxon>Eukaryota</taxon>
        <taxon>Metazoa</taxon>
        <taxon>Ecdysozoa</taxon>
        <taxon>Arthropoda</taxon>
        <taxon>Hexapoda</taxon>
        <taxon>Insecta</taxon>
        <taxon>Pterygota</taxon>
        <taxon>Neoptera</taxon>
        <taxon>Endopterygota</taxon>
        <taxon>Diptera</taxon>
        <taxon>Brachycera</taxon>
        <taxon>Muscomorpha</taxon>
        <taxon>Ephydroidea</taxon>
        <taxon>Drosophilidae</taxon>
        <taxon>Drosophila</taxon>
        <taxon>Sophophora</taxon>
    </lineage>
</organism>
<dbReference type="InterPro" id="IPR051053">
    <property type="entry name" value="ECH/Chromodomain_protein"/>
</dbReference>
<sequence length="284" mass="31888">MSICRECLLCETFQLVCNPSCVVSRRIAMSTAGEDYLFCRQFRELSIRRRAGGLLVIQFQRWQRRTVYELMRALDAANADEDISIVVLSGEFAVGREGDCQQQPLALEQGKGREKRNEAEDRFIQHRAADFVMRSLAKKLLGVRKLLVAFVQGPCQGLGVSICSLCDLVYATETGHFLLSLSHLHPCVEEGPSWSLPQIELLLRFGERADARCAWGSGFVASLTADAQEFWTRMDQYSRLPTASLLATKRLLLRPGRDSLLAQLRQEGTPLAAQRRRIAAPSKL</sequence>
<keyword evidence="5" id="KW-1185">Reference proteome</keyword>
<dbReference type="Proteomes" id="UP000268350">
    <property type="component" value="Unassembled WGS sequence"/>
</dbReference>
<dbReference type="STRING" id="7266.A0A3B0JW28"/>
<gene>
    <name evidence="4" type="ORF">DGUA_6G008383</name>
</gene>
<comment type="subcellular location">
    <subcellularLocation>
        <location evidence="1">Peroxisome</location>
    </subcellularLocation>
</comment>
<dbReference type="PANTHER" id="PTHR43684">
    <property type="match status" value="1"/>
</dbReference>
<proteinExistence type="predicted"/>
<accession>A0A3B0JW28</accession>
<dbReference type="OrthoDB" id="409763at2759"/>
<dbReference type="OMA" id="IHEKAAN"/>
<evidence type="ECO:0000313" key="4">
    <source>
        <dbReference type="EMBL" id="SPP86285.1"/>
    </source>
</evidence>